<feature type="transmembrane region" description="Helical" evidence="1">
    <location>
        <begin position="6"/>
        <end position="27"/>
    </location>
</feature>
<proteinExistence type="predicted"/>
<dbReference type="STRING" id="42155.A0A0R3QH52"/>
<organism evidence="2">
    <name type="scientific">Brugia timori</name>
    <dbReference type="NCBI Taxonomy" id="42155"/>
    <lineage>
        <taxon>Eukaryota</taxon>
        <taxon>Metazoa</taxon>
        <taxon>Ecdysozoa</taxon>
        <taxon>Nematoda</taxon>
        <taxon>Chromadorea</taxon>
        <taxon>Rhabditida</taxon>
        <taxon>Spirurina</taxon>
        <taxon>Spiruromorpha</taxon>
        <taxon>Filarioidea</taxon>
        <taxon>Onchocercidae</taxon>
        <taxon>Brugia</taxon>
    </lineage>
</organism>
<name>A0A0R3QH52_9BILA</name>
<reference evidence="2" key="1">
    <citation type="submission" date="2017-02" db="UniProtKB">
        <authorList>
            <consortium name="WormBaseParasite"/>
        </authorList>
    </citation>
    <scope>IDENTIFICATION</scope>
</reference>
<sequence length="54" mass="6611">LDIWLTFSQALIFLVLLEYSFVSYYLTKRDYNCIHRRVFGTTELYPEMEKVKKK</sequence>
<keyword evidence="1" id="KW-0472">Membrane</keyword>
<evidence type="ECO:0000256" key="1">
    <source>
        <dbReference type="SAM" id="Phobius"/>
    </source>
</evidence>
<dbReference type="WBParaSite" id="BTMF_0000571201-mRNA-1">
    <property type="protein sequence ID" value="BTMF_0000571201-mRNA-1"/>
    <property type="gene ID" value="BTMF_0000571201"/>
</dbReference>
<evidence type="ECO:0000313" key="2">
    <source>
        <dbReference type="WBParaSite" id="BTMF_0000571201-mRNA-1"/>
    </source>
</evidence>
<dbReference type="AlphaFoldDB" id="A0A0R3QH52"/>
<keyword evidence="1" id="KW-0812">Transmembrane</keyword>
<protein>
    <submittedName>
        <fullName evidence="2">Isoprenylcysteine carboxylmethyltransferase family protein</fullName>
    </submittedName>
</protein>
<keyword evidence="1" id="KW-1133">Transmembrane helix</keyword>
<accession>A0A0R3QH52</accession>
<dbReference type="Gene3D" id="6.10.250.2810">
    <property type="match status" value="1"/>
</dbReference>